<reference evidence="1" key="2">
    <citation type="submission" date="2023-06" db="EMBL/GenBank/DDBJ databases">
        <authorList>
            <person name="Ma L."/>
            <person name="Liu K.-W."/>
            <person name="Li Z."/>
            <person name="Hsiao Y.-Y."/>
            <person name="Qi Y."/>
            <person name="Fu T."/>
            <person name="Tang G."/>
            <person name="Zhang D."/>
            <person name="Sun W.-H."/>
            <person name="Liu D.-K."/>
            <person name="Li Y."/>
            <person name="Chen G.-Z."/>
            <person name="Liu X.-D."/>
            <person name="Liao X.-Y."/>
            <person name="Jiang Y.-T."/>
            <person name="Yu X."/>
            <person name="Hao Y."/>
            <person name="Huang J."/>
            <person name="Zhao X.-W."/>
            <person name="Ke S."/>
            <person name="Chen Y.-Y."/>
            <person name="Wu W.-L."/>
            <person name="Hsu J.-L."/>
            <person name="Lin Y.-F."/>
            <person name="Huang M.-D."/>
            <person name="Li C.-Y."/>
            <person name="Huang L."/>
            <person name="Wang Z.-W."/>
            <person name="Zhao X."/>
            <person name="Zhong W.-Y."/>
            <person name="Peng D.-H."/>
            <person name="Ahmad S."/>
            <person name="Lan S."/>
            <person name="Zhang J.-S."/>
            <person name="Tsai W.-C."/>
            <person name="Van De Peer Y."/>
            <person name="Liu Z.-J."/>
        </authorList>
    </citation>
    <scope>NUCLEOTIDE SEQUENCE</scope>
    <source>
        <strain evidence="1">SCP</strain>
        <tissue evidence="1">Leaves</tissue>
    </source>
</reference>
<dbReference type="EMBL" id="JAUJYN010000005">
    <property type="protein sequence ID" value="KAK1270119.1"/>
    <property type="molecule type" value="Genomic_DNA"/>
</dbReference>
<protein>
    <submittedName>
        <fullName evidence="1">Uncharacterized protein</fullName>
    </submittedName>
</protein>
<organism evidence="1 2">
    <name type="scientific">Acorus gramineus</name>
    <name type="common">Dwarf sweet flag</name>
    <dbReference type="NCBI Taxonomy" id="55184"/>
    <lineage>
        <taxon>Eukaryota</taxon>
        <taxon>Viridiplantae</taxon>
        <taxon>Streptophyta</taxon>
        <taxon>Embryophyta</taxon>
        <taxon>Tracheophyta</taxon>
        <taxon>Spermatophyta</taxon>
        <taxon>Magnoliopsida</taxon>
        <taxon>Liliopsida</taxon>
        <taxon>Acoraceae</taxon>
        <taxon>Acorus</taxon>
    </lineage>
</organism>
<dbReference type="Proteomes" id="UP001179952">
    <property type="component" value="Unassembled WGS sequence"/>
</dbReference>
<keyword evidence="2" id="KW-1185">Reference proteome</keyword>
<name>A0AAV9B0E9_ACOGR</name>
<accession>A0AAV9B0E9</accession>
<dbReference type="AlphaFoldDB" id="A0AAV9B0E9"/>
<proteinExistence type="predicted"/>
<reference evidence="1" key="1">
    <citation type="journal article" date="2023" name="Nat. Commun.">
        <title>Diploid and tetraploid genomes of Acorus and the evolution of monocots.</title>
        <authorList>
            <person name="Ma L."/>
            <person name="Liu K.W."/>
            <person name="Li Z."/>
            <person name="Hsiao Y.Y."/>
            <person name="Qi Y."/>
            <person name="Fu T."/>
            <person name="Tang G.D."/>
            <person name="Zhang D."/>
            <person name="Sun W.H."/>
            <person name="Liu D.K."/>
            <person name="Li Y."/>
            <person name="Chen G.Z."/>
            <person name="Liu X.D."/>
            <person name="Liao X.Y."/>
            <person name="Jiang Y.T."/>
            <person name="Yu X."/>
            <person name="Hao Y."/>
            <person name="Huang J."/>
            <person name="Zhao X.W."/>
            <person name="Ke S."/>
            <person name="Chen Y.Y."/>
            <person name="Wu W.L."/>
            <person name="Hsu J.L."/>
            <person name="Lin Y.F."/>
            <person name="Huang M.D."/>
            <person name="Li C.Y."/>
            <person name="Huang L."/>
            <person name="Wang Z.W."/>
            <person name="Zhao X."/>
            <person name="Zhong W.Y."/>
            <person name="Peng D.H."/>
            <person name="Ahmad S."/>
            <person name="Lan S."/>
            <person name="Zhang J.S."/>
            <person name="Tsai W.C."/>
            <person name="Van de Peer Y."/>
            <person name="Liu Z.J."/>
        </authorList>
    </citation>
    <scope>NUCLEOTIDE SEQUENCE</scope>
    <source>
        <strain evidence="1">SCP</strain>
    </source>
</reference>
<sequence length="141" mass="15466">MVTSPGGGLLGYSAALYRDGKLDKLSKLVDKALKQNIVPSGQTEEGYLLFPEKMMRSNVGLNGQAYSNLVTRFVNAKRGDKASRLLIEMQEKGGEARPSLGLLEGSKGEESRDLWSAWVRSSMDDVEGEGLHDAGRDYKRD</sequence>
<evidence type="ECO:0000313" key="2">
    <source>
        <dbReference type="Proteomes" id="UP001179952"/>
    </source>
</evidence>
<evidence type="ECO:0000313" key="1">
    <source>
        <dbReference type="EMBL" id="KAK1270119.1"/>
    </source>
</evidence>
<gene>
    <name evidence="1" type="ORF">QJS04_geneDACA006103</name>
</gene>
<comment type="caution">
    <text evidence="1">The sequence shown here is derived from an EMBL/GenBank/DDBJ whole genome shotgun (WGS) entry which is preliminary data.</text>
</comment>